<dbReference type="Proteomes" id="UP000006228">
    <property type="component" value="Unassembled WGS sequence"/>
</dbReference>
<dbReference type="InterPro" id="IPR021253">
    <property type="entry name" value="ZrgA-like"/>
</dbReference>
<dbReference type="OrthoDB" id="7346546at2"/>
<feature type="chain" id="PRO_5003227253" description="Zinc-binding protein" evidence="2">
    <location>
        <begin position="22"/>
        <end position="232"/>
    </location>
</feature>
<dbReference type="RefSeq" id="WP_008073655.1">
    <property type="nucleotide sequence ID" value="NZ_AEVT01000016.1"/>
</dbReference>
<comment type="caution">
    <text evidence="3">The sequence shown here is derived from an EMBL/GenBank/DDBJ whole genome shotgun (WGS) entry which is preliminary data.</text>
</comment>
<reference evidence="3 4" key="1">
    <citation type="journal article" date="2012" name="Int. J. Syst. Evol. Microbiol.">
        <title>Vibrio caribbeanicus sp. nov., isolated from the marine sponge Scleritoderma cyanea.</title>
        <authorList>
            <person name="Hoffmann M."/>
            <person name="Monday S.R."/>
            <person name="Allard M.W."/>
            <person name="Strain E.A."/>
            <person name="Whittaker P."/>
            <person name="Naum M."/>
            <person name="McCarthy P.J."/>
            <person name="Lopez J.V."/>
            <person name="Fischer M."/>
            <person name="Brown E.W."/>
        </authorList>
    </citation>
    <scope>NUCLEOTIDE SEQUENCE [LARGE SCALE GENOMIC DNA]</scope>
    <source>
        <strain evidence="4">DSMZ 21326</strain>
    </source>
</reference>
<name>E8M2D4_PHOS4</name>
<feature type="signal peptide" evidence="2">
    <location>
        <begin position="1"/>
        <end position="21"/>
    </location>
</feature>
<dbReference type="GeneID" id="95567825"/>
<dbReference type="Pfam" id="PF10986">
    <property type="entry name" value="ZrgA"/>
    <property type="match status" value="1"/>
</dbReference>
<evidence type="ECO:0000256" key="1">
    <source>
        <dbReference type="SAM" id="MobiDB-lite"/>
    </source>
</evidence>
<protein>
    <recommendedName>
        <fullName evidence="5">Zinc-binding protein</fullName>
    </recommendedName>
</protein>
<dbReference type="EMBL" id="AEVT01000016">
    <property type="protein sequence ID" value="EGA71761.1"/>
    <property type="molecule type" value="Genomic_DNA"/>
</dbReference>
<dbReference type="AlphaFoldDB" id="E8M2D4"/>
<evidence type="ECO:0000313" key="3">
    <source>
        <dbReference type="EMBL" id="EGA71761.1"/>
    </source>
</evidence>
<feature type="region of interest" description="Disordered" evidence="1">
    <location>
        <begin position="109"/>
        <end position="173"/>
    </location>
</feature>
<organism evidence="3 4">
    <name type="scientific">Vibrio sinaloensis DSM 21326</name>
    <dbReference type="NCBI Taxonomy" id="945550"/>
    <lineage>
        <taxon>Bacteria</taxon>
        <taxon>Pseudomonadati</taxon>
        <taxon>Pseudomonadota</taxon>
        <taxon>Gammaproteobacteria</taxon>
        <taxon>Vibrionales</taxon>
        <taxon>Vibrionaceae</taxon>
        <taxon>Vibrio</taxon>
        <taxon>Vibrio oreintalis group</taxon>
    </lineage>
</organism>
<accession>E8M2D4</accession>
<gene>
    <name evidence="3" type="ORF">VISI1226_19279</name>
</gene>
<evidence type="ECO:0000313" key="4">
    <source>
        <dbReference type="Proteomes" id="UP000006228"/>
    </source>
</evidence>
<keyword evidence="2" id="KW-0732">Signal</keyword>
<proteinExistence type="predicted"/>
<evidence type="ECO:0000256" key="2">
    <source>
        <dbReference type="SAM" id="SignalP"/>
    </source>
</evidence>
<evidence type="ECO:0008006" key="5">
    <source>
        <dbReference type="Google" id="ProtNLM"/>
    </source>
</evidence>
<sequence>MYKLTPIAALIALTVSHAATAEEGFRQHDAHVHGEVELNIAQDGKELLIEITAPGADVVGFEHAPQNDEQKQTLAQAVKTLDSANLVFSLTQTAGCKITHHSVTHTLAEDHDDHGHDEHKHDDHHDHDHDEHKHDDHHDHDHDEHKHDDHHDHDHDEHKHDDHHDHDHEGHSGHGEFTVEYHFQCDNIAKLEAIDTSWFKLFPATEALKVNVLTDNKQEALRLKKGETTISL</sequence>
<dbReference type="eggNOG" id="COG0803">
    <property type="taxonomic scope" value="Bacteria"/>
</dbReference>